<reference evidence="7 8" key="1">
    <citation type="submission" date="2017-06" db="EMBL/GenBank/DDBJ databases">
        <authorList>
            <person name="Kim H.J."/>
            <person name="Triplett B.A."/>
        </authorList>
    </citation>
    <scope>NUCLEOTIDE SEQUENCE [LARGE SCALE GENOMIC DNA]</scope>
    <source>
        <strain evidence="7 8">CGMCC 4.2132</strain>
    </source>
</reference>
<feature type="region of interest" description="Disordered" evidence="4">
    <location>
        <begin position="1"/>
        <end position="24"/>
    </location>
</feature>
<proteinExistence type="inferred from homology"/>
<dbReference type="PIRSF" id="PIRSF006232">
    <property type="entry name" value="Pirin"/>
    <property type="match status" value="1"/>
</dbReference>
<dbReference type="CDD" id="cd02247">
    <property type="entry name" value="cupin_pirin_C"/>
    <property type="match status" value="1"/>
</dbReference>
<protein>
    <recommendedName>
        <fullName evidence="9">Pirin family protein</fullName>
    </recommendedName>
</protein>
<evidence type="ECO:0000256" key="3">
    <source>
        <dbReference type="RuleBase" id="RU003457"/>
    </source>
</evidence>
<comment type="cofactor">
    <cofactor evidence="2">
        <name>Fe cation</name>
        <dbReference type="ChEBI" id="CHEBI:24875"/>
    </cofactor>
    <text evidence="2">Binds 1 Fe cation per subunit.</text>
</comment>
<evidence type="ECO:0000259" key="6">
    <source>
        <dbReference type="Pfam" id="PF05726"/>
    </source>
</evidence>
<feature type="compositionally biased region" description="Basic and acidic residues" evidence="4">
    <location>
        <begin position="10"/>
        <end position="24"/>
    </location>
</feature>
<keyword evidence="2" id="KW-0408">Iron</keyword>
<evidence type="ECO:0000259" key="5">
    <source>
        <dbReference type="Pfam" id="PF02678"/>
    </source>
</evidence>
<keyword evidence="8" id="KW-1185">Reference proteome</keyword>
<dbReference type="Pfam" id="PF05726">
    <property type="entry name" value="Pirin_C"/>
    <property type="match status" value="1"/>
</dbReference>
<organism evidence="7 8">
    <name type="scientific">Streptosporangium subroseum</name>
    <dbReference type="NCBI Taxonomy" id="106412"/>
    <lineage>
        <taxon>Bacteria</taxon>
        <taxon>Bacillati</taxon>
        <taxon>Actinomycetota</taxon>
        <taxon>Actinomycetes</taxon>
        <taxon>Streptosporangiales</taxon>
        <taxon>Streptosporangiaceae</taxon>
        <taxon>Streptosporangium</taxon>
    </lineage>
</organism>
<evidence type="ECO:0000256" key="2">
    <source>
        <dbReference type="PIRSR" id="PIRSR006232-1"/>
    </source>
</evidence>
<sequence length="295" mass="32073">MTIETQAHSRTVDRVETKQRTGHDAQVDDKAIIIAPTNPVRTDPFLVLSEDWFSSPGFEWHPHRGLETVTTVLDGVLEHGDNAGNVGALQAGGVQWMTAGRGIIHRELAYRNEHAHTLQLWLNLPARSRMVDTRYQDVLAAARPQIISPGATVDLISGTIGGVSGPALNHWPVQGAMVTLDPGATLEYVLPAHHRAFAYMINGEARVAGRVVRAGQIAWSDPLGRSQKDSTLRLAAADRGEQAKLMIYSGRPIAEPIAMGGPFVMNKRTEIAQAFADFHAGKFGAVPRQARLKHA</sequence>
<dbReference type="PANTHER" id="PTHR13903:SF8">
    <property type="entry name" value="PIRIN"/>
    <property type="match status" value="1"/>
</dbReference>
<comment type="similarity">
    <text evidence="1 3">Belongs to the pirin family.</text>
</comment>
<dbReference type="SUPFAM" id="SSF51182">
    <property type="entry name" value="RmlC-like cupins"/>
    <property type="match status" value="1"/>
</dbReference>
<feature type="binding site" evidence="2">
    <location>
        <position position="107"/>
    </location>
    <ligand>
        <name>Fe cation</name>
        <dbReference type="ChEBI" id="CHEBI:24875"/>
    </ligand>
</feature>
<name>A0A239MZ65_9ACTN</name>
<evidence type="ECO:0000256" key="1">
    <source>
        <dbReference type="ARBA" id="ARBA00008416"/>
    </source>
</evidence>
<evidence type="ECO:0000256" key="4">
    <source>
        <dbReference type="SAM" id="MobiDB-lite"/>
    </source>
</evidence>
<evidence type="ECO:0000313" key="7">
    <source>
        <dbReference type="EMBL" id="SNT47444.1"/>
    </source>
</evidence>
<dbReference type="Proteomes" id="UP000198282">
    <property type="component" value="Unassembled WGS sequence"/>
</dbReference>
<gene>
    <name evidence="7" type="ORF">SAMN05216276_10487</name>
</gene>
<feature type="domain" description="Pirin N-terminal" evidence="5">
    <location>
        <begin position="50"/>
        <end position="122"/>
    </location>
</feature>
<dbReference type="InterPro" id="IPR014710">
    <property type="entry name" value="RmlC-like_jellyroll"/>
</dbReference>
<dbReference type="Pfam" id="PF02678">
    <property type="entry name" value="Pirin"/>
    <property type="match status" value="1"/>
</dbReference>
<dbReference type="AlphaFoldDB" id="A0A239MZ65"/>
<dbReference type="OrthoDB" id="321327at2"/>
<dbReference type="InterPro" id="IPR008778">
    <property type="entry name" value="Pirin_C_dom"/>
</dbReference>
<dbReference type="InterPro" id="IPR003829">
    <property type="entry name" value="Pirin_N_dom"/>
</dbReference>
<feature type="binding site" evidence="2">
    <location>
        <position position="61"/>
    </location>
    <ligand>
        <name>Fe cation</name>
        <dbReference type="ChEBI" id="CHEBI:24875"/>
    </ligand>
</feature>
<feature type="domain" description="Pirin C-terminal" evidence="6">
    <location>
        <begin position="178"/>
        <end position="284"/>
    </location>
</feature>
<accession>A0A239MZ65</accession>
<dbReference type="PANTHER" id="PTHR13903">
    <property type="entry name" value="PIRIN-RELATED"/>
    <property type="match status" value="1"/>
</dbReference>
<dbReference type="CDD" id="cd02909">
    <property type="entry name" value="cupin_pirin_N"/>
    <property type="match status" value="1"/>
</dbReference>
<dbReference type="InterPro" id="IPR011051">
    <property type="entry name" value="RmlC_Cupin_sf"/>
</dbReference>
<feature type="binding site" evidence="2">
    <location>
        <position position="63"/>
    </location>
    <ligand>
        <name>Fe cation</name>
        <dbReference type="ChEBI" id="CHEBI:24875"/>
    </ligand>
</feature>
<dbReference type="Gene3D" id="2.60.120.10">
    <property type="entry name" value="Jelly Rolls"/>
    <property type="match status" value="2"/>
</dbReference>
<keyword evidence="2" id="KW-0479">Metal-binding</keyword>
<dbReference type="RefSeq" id="WP_089211434.1">
    <property type="nucleotide sequence ID" value="NZ_FZOD01000048.1"/>
</dbReference>
<evidence type="ECO:0008006" key="9">
    <source>
        <dbReference type="Google" id="ProtNLM"/>
    </source>
</evidence>
<feature type="binding site" evidence="2">
    <location>
        <position position="105"/>
    </location>
    <ligand>
        <name>Fe cation</name>
        <dbReference type="ChEBI" id="CHEBI:24875"/>
    </ligand>
</feature>
<evidence type="ECO:0000313" key="8">
    <source>
        <dbReference type="Proteomes" id="UP000198282"/>
    </source>
</evidence>
<dbReference type="GO" id="GO:0046872">
    <property type="term" value="F:metal ion binding"/>
    <property type="evidence" value="ECO:0007669"/>
    <property type="project" value="UniProtKB-KW"/>
</dbReference>
<dbReference type="InterPro" id="IPR012093">
    <property type="entry name" value="Pirin"/>
</dbReference>
<dbReference type="EMBL" id="FZOD01000048">
    <property type="protein sequence ID" value="SNT47444.1"/>
    <property type="molecule type" value="Genomic_DNA"/>
</dbReference>